<feature type="region of interest" description="Disordered" evidence="1">
    <location>
        <begin position="1"/>
        <end position="202"/>
    </location>
</feature>
<keyword evidence="4" id="KW-1185">Reference proteome</keyword>
<gene>
    <name evidence="3" type="ORF">PLXY2_LOCUS16548</name>
</gene>
<evidence type="ECO:0000259" key="2">
    <source>
        <dbReference type="Pfam" id="PF00567"/>
    </source>
</evidence>
<sequence>MTSRTIEEESAGAEEVIPEQVLDKAPGMAEEAPQGAPDVPPEGAHAPAAPDDIPQEDAQAPAAPADMPQEGAHALAALHDMPQEEAQGPAATADMPEEDAQAPATPPDMPKEGAQAPSVPAEIPPEGAQAPAAPADMPQEGAQAPAAPPDMPKEGAEAPATPADMPEEGAQAPTAPADIPPEGAQAPVASANVPPEGAQAPAAPAKILPEAAQAPAQPENVVVTKTMREFPVTSEHYVQVTHINHPHSFFVRLPGQEELLAALSAPGEPLEGEVQPGAQVVVYSPQANTTVRGKVYLVDTEKETCDIYARDYGFTENNVPIKSLYKSPQATTPSLAKMCQLAHCQPIGDYWSDKSIEAMKYYLGKERTKIVVQAHWRDILLVDLYNNMCPDDVATMMALTGYTTLGALHRTLFVQPFPIPNMRCFKFRELEPGSKLHVRTLTGRTLRSFYVAEVSDYDKYVEEHEKFHSAVLTAAAALPAADMQKGEPVSVYTNDQSKYERAVITQVNYPVGRPFVWFVDAGGQAEARREDLKVLPDQWLERPAAALYCALPRDKAKDPALQELLQPGRQFHITIKSLGKLLEEPNIVSIDEVVEVLEEPNIVSIDEVVEVVEEPNIVSIDEVVEVLEEPNIVSIDEVVEVVEEPNIVSIDEVVEVVEEPNIVSIDEVVEVLEEPNIVSIDEVLEEPNIVSIDEVVEVKP</sequence>
<evidence type="ECO:0000313" key="3">
    <source>
        <dbReference type="EMBL" id="CAG9138296.1"/>
    </source>
</evidence>
<dbReference type="Gene3D" id="2.30.30.140">
    <property type="match status" value="2"/>
</dbReference>
<protein>
    <submittedName>
        <fullName evidence="3">(diamondback moth) hypothetical protein</fullName>
    </submittedName>
</protein>
<reference evidence="3" key="1">
    <citation type="submission" date="2020-11" db="EMBL/GenBank/DDBJ databases">
        <authorList>
            <person name="Whiteford S."/>
        </authorList>
    </citation>
    <scope>NUCLEOTIDE SEQUENCE</scope>
</reference>
<evidence type="ECO:0000313" key="4">
    <source>
        <dbReference type="Proteomes" id="UP000653454"/>
    </source>
</evidence>
<feature type="compositionally biased region" description="Low complexity" evidence="1">
    <location>
        <begin position="120"/>
        <end position="145"/>
    </location>
</feature>
<dbReference type="AlphaFoldDB" id="A0A8S4GCC2"/>
<dbReference type="PANTHER" id="PTHR16442">
    <property type="entry name" value="RING FINGER PROTEIN 17"/>
    <property type="match status" value="1"/>
</dbReference>
<dbReference type="Gene3D" id="2.40.50.90">
    <property type="match status" value="1"/>
</dbReference>
<dbReference type="PANTHER" id="PTHR16442:SF1">
    <property type="entry name" value="RING FINGER PROTEIN 17"/>
    <property type="match status" value="1"/>
</dbReference>
<dbReference type="SUPFAM" id="SSF63748">
    <property type="entry name" value="Tudor/PWWP/MBT"/>
    <property type="match status" value="1"/>
</dbReference>
<proteinExistence type="predicted"/>
<organism evidence="3 4">
    <name type="scientific">Plutella xylostella</name>
    <name type="common">Diamondback moth</name>
    <name type="synonym">Plutella maculipennis</name>
    <dbReference type="NCBI Taxonomy" id="51655"/>
    <lineage>
        <taxon>Eukaryota</taxon>
        <taxon>Metazoa</taxon>
        <taxon>Ecdysozoa</taxon>
        <taxon>Arthropoda</taxon>
        <taxon>Hexapoda</taxon>
        <taxon>Insecta</taxon>
        <taxon>Pterygota</taxon>
        <taxon>Neoptera</taxon>
        <taxon>Endopterygota</taxon>
        <taxon>Lepidoptera</taxon>
        <taxon>Glossata</taxon>
        <taxon>Ditrysia</taxon>
        <taxon>Yponomeutoidea</taxon>
        <taxon>Plutellidae</taxon>
        <taxon>Plutella</taxon>
    </lineage>
</organism>
<dbReference type="Proteomes" id="UP000653454">
    <property type="component" value="Unassembled WGS sequence"/>
</dbReference>
<feature type="domain" description="Tudor" evidence="2">
    <location>
        <begin position="232"/>
        <end position="343"/>
    </location>
</feature>
<name>A0A8S4GCC2_PLUXY</name>
<dbReference type="EMBL" id="CAJHNJ030000555">
    <property type="protein sequence ID" value="CAG9138296.1"/>
    <property type="molecule type" value="Genomic_DNA"/>
</dbReference>
<feature type="compositionally biased region" description="Low complexity" evidence="1">
    <location>
        <begin position="46"/>
        <end position="69"/>
    </location>
</feature>
<comment type="caution">
    <text evidence="3">The sequence shown here is derived from an EMBL/GenBank/DDBJ whole genome shotgun (WGS) entry which is preliminary data.</text>
</comment>
<dbReference type="InterPro" id="IPR035437">
    <property type="entry name" value="SNase_OB-fold_sf"/>
</dbReference>
<dbReference type="Pfam" id="PF00567">
    <property type="entry name" value="TUDOR"/>
    <property type="match status" value="1"/>
</dbReference>
<dbReference type="GO" id="GO:0005737">
    <property type="term" value="C:cytoplasm"/>
    <property type="evidence" value="ECO:0007669"/>
    <property type="project" value="UniProtKB-ARBA"/>
</dbReference>
<dbReference type="InterPro" id="IPR002999">
    <property type="entry name" value="Tudor"/>
</dbReference>
<accession>A0A8S4GCC2</accession>
<evidence type="ECO:0000256" key="1">
    <source>
        <dbReference type="SAM" id="MobiDB-lite"/>
    </source>
</evidence>